<gene>
    <name evidence="2" type="ORF">TbgDal_XI330</name>
</gene>
<evidence type="ECO:0000313" key="3">
    <source>
        <dbReference type="Proteomes" id="UP000002316"/>
    </source>
</evidence>
<dbReference type="RefSeq" id="XP_011779182.1">
    <property type="nucleotide sequence ID" value="XM_011780880.1"/>
</dbReference>
<dbReference type="KEGG" id="tbg:TbgDal_XI330"/>
<evidence type="ECO:0000256" key="1">
    <source>
        <dbReference type="SAM" id="MobiDB-lite"/>
    </source>
</evidence>
<organism evidence="2 3">
    <name type="scientific">Trypanosoma brucei gambiense (strain MHOM/CI/86/DAL972)</name>
    <dbReference type="NCBI Taxonomy" id="679716"/>
    <lineage>
        <taxon>Eukaryota</taxon>
        <taxon>Discoba</taxon>
        <taxon>Euglenozoa</taxon>
        <taxon>Kinetoplastea</taxon>
        <taxon>Metakinetoplastina</taxon>
        <taxon>Trypanosomatida</taxon>
        <taxon>Trypanosomatidae</taxon>
        <taxon>Trypanosoma</taxon>
    </lineage>
</organism>
<feature type="compositionally biased region" description="Basic and acidic residues" evidence="1">
    <location>
        <begin position="205"/>
        <end position="233"/>
    </location>
</feature>
<dbReference type="AlphaFoldDB" id="D0A5G7"/>
<proteinExistence type="predicted"/>
<protein>
    <submittedName>
        <fullName evidence="2">Uncharacterized protein</fullName>
    </submittedName>
</protein>
<dbReference type="Proteomes" id="UP000002316">
    <property type="component" value="Chromosome 11"/>
</dbReference>
<reference evidence="3" key="1">
    <citation type="journal article" date="2010" name="PLoS Negl. Trop. Dis.">
        <title>The genome sequence of Trypanosoma brucei gambiense, causative agent of chronic human african trypanosomiasis.</title>
        <authorList>
            <person name="Jackson A.P."/>
            <person name="Sanders M."/>
            <person name="Berry A."/>
            <person name="McQuillan J."/>
            <person name="Aslett M.A."/>
            <person name="Quail M.A."/>
            <person name="Chukualim B."/>
            <person name="Capewell P."/>
            <person name="MacLeod A."/>
            <person name="Melville S.E."/>
            <person name="Gibson W."/>
            <person name="Barry J.D."/>
            <person name="Berriman M."/>
            <person name="Hertz-Fowler C."/>
        </authorList>
    </citation>
    <scope>NUCLEOTIDE SEQUENCE [LARGE SCALE GENOMIC DNA]</scope>
    <source>
        <strain evidence="3">MHOM/CI/86/DAL972</strain>
    </source>
</reference>
<dbReference type="VEuPathDB" id="TriTrypDB:Tbg972.11.330"/>
<accession>D0A5G7</accession>
<feature type="region of interest" description="Disordered" evidence="1">
    <location>
        <begin position="203"/>
        <end position="233"/>
    </location>
</feature>
<dbReference type="EMBL" id="FN554974">
    <property type="protein sequence ID" value="CBH16918.1"/>
    <property type="molecule type" value="Genomic_DNA"/>
</dbReference>
<dbReference type="GeneID" id="23867309"/>
<sequence>MRGCDIRGGWCYLELYRFYFFFFFSPSSPFGPFNLSHPLGRNFFSGCCLLGSKFSTRCRKLLFGDRPRMCVLFFVSPFKLSFLRCASLSPLSGYSFFGDSPLFKSTQVSHSPFVLFHPPLLRPCGCIYKYNIYIYIILGETMNFVKRLVYSLAVEKGAESPLIRQVAQRTAHMERHAVKRHSLWLSAAYAEVKRDVSNLWSKLQEGSRKENDPQERISHAKKSCEDKSGVPRD</sequence>
<name>D0A5G7_TRYB9</name>
<evidence type="ECO:0000313" key="2">
    <source>
        <dbReference type="EMBL" id="CBH16918.1"/>
    </source>
</evidence>